<feature type="compositionally biased region" description="Low complexity" evidence="1">
    <location>
        <begin position="92"/>
        <end position="107"/>
    </location>
</feature>
<name>A0A8H4BH32_MUCCL</name>
<dbReference type="Proteomes" id="UP000469890">
    <property type="component" value="Unassembled WGS sequence"/>
</dbReference>
<evidence type="ECO:0000313" key="3">
    <source>
        <dbReference type="EMBL" id="KAF1801418.1"/>
    </source>
</evidence>
<comment type="caution">
    <text evidence="3">The sequence shown here is derived from an EMBL/GenBank/DDBJ whole genome shotgun (WGS) entry which is preliminary data.</text>
</comment>
<protein>
    <submittedName>
        <fullName evidence="3">Uncharacterized protein</fullName>
    </submittedName>
</protein>
<keyword evidence="2" id="KW-0812">Transmembrane</keyword>
<evidence type="ECO:0000256" key="1">
    <source>
        <dbReference type="SAM" id="MobiDB-lite"/>
    </source>
</evidence>
<proteinExistence type="predicted"/>
<evidence type="ECO:0000256" key="2">
    <source>
        <dbReference type="SAM" id="Phobius"/>
    </source>
</evidence>
<gene>
    <name evidence="3" type="ORF">FB192DRAFT_1131232</name>
</gene>
<dbReference type="AlphaFoldDB" id="A0A8H4BH32"/>
<evidence type="ECO:0000313" key="4">
    <source>
        <dbReference type="Proteomes" id="UP000469890"/>
    </source>
</evidence>
<feature type="region of interest" description="Disordered" evidence="1">
    <location>
        <begin position="80"/>
        <end position="144"/>
    </location>
</feature>
<reference evidence="3 4" key="1">
    <citation type="submission" date="2019-09" db="EMBL/GenBank/DDBJ databases">
        <authorList>
            <consortium name="DOE Joint Genome Institute"/>
            <person name="Mondo S.J."/>
            <person name="Navarro-Mendoza M.I."/>
            <person name="Perez-Arques C."/>
            <person name="Panchal S."/>
            <person name="Nicolas F.E."/>
            <person name="Ganguly P."/>
            <person name="Pangilinan J."/>
            <person name="Grigoriev I."/>
            <person name="Heitman J."/>
            <person name="Sanya K."/>
            <person name="Garre V."/>
        </authorList>
    </citation>
    <scope>NUCLEOTIDE SEQUENCE [LARGE SCALE GENOMIC DNA]</scope>
    <source>
        <strain evidence="3 4">MU402</strain>
    </source>
</reference>
<sequence length="171" mass="19843">MSISTTPTKFIFFFFFFPFHSLALLFTPKALWILEIYPSLAAARTRNPLATANKQEAIDLDRLIPTTAPRTRRRVPGNKLVIMINPPPPLPTTTSARTKTTKTTSKSRFPENIPKPRRTPRRNLMMPHPLHQKQQSRQRNNMVNEVTLARNATIRKKKRDRHFNYDGKTHT</sequence>
<organism evidence="3 4">
    <name type="scientific">Mucor circinelloides f. lusitanicus</name>
    <name type="common">Mucor racemosus var. lusitanicus</name>
    <dbReference type="NCBI Taxonomy" id="29924"/>
    <lineage>
        <taxon>Eukaryota</taxon>
        <taxon>Fungi</taxon>
        <taxon>Fungi incertae sedis</taxon>
        <taxon>Mucoromycota</taxon>
        <taxon>Mucoromycotina</taxon>
        <taxon>Mucoromycetes</taxon>
        <taxon>Mucorales</taxon>
        <taxon>Mucorineae</taxon>
        <taxon>Mucoraceae</taxon>
        <taxon>Mucor</taxon>
    </lineage>
</organism>
<dbReference type="EMBL" id="JAAECE010000005">
    <property type="protein sequence ID" value="KAF1801418.1"/>
    <property type="molecule type" value="Genomic_DNA"/>
</dbReference>
<accession>A0A8H4BH32</accession>
<keyword evidence="2" id="KW-1133">Transmembrane helix</keyword>
<keyword evidence="2" id="KW-0472">Membrane</keyword>
<feature type="transmembrane region" description="Helical" evidence="2">
    <location>
        <begin position="12"/>
        <end position="34"/>
    </location>
</feature>